<dbReference type="OrthoDB" id="930125at2"/>
<dbReference type="RefSeq" id="WP_127802263.1">
    <property type="nucleotide sequence ID" value="NZ_SACY01000001.1"/>
</dbReference>
<feature type="transmembrane region" description="Helical" evidence="1">
    <location>
        <begin position="379"/>
        <end position="398"/>
    </location>
</feature>
<feature type="transmembrane region" description="Helical" evidence="1">
    <location>
        <begin position="66"/>
        <end position="85"/>
    </location>
</feature>
<protein>
    <submittedName>
        <fullName evidence="2">Uncharacterized protein</fullName>
    </submittedName>
</protein>
<feature type="transmembrane region" description="Helical" evidence="1">
    <location>
        <begin position="223"/>
        <end position="239"/>
    </location>
</feature>
<dbReference type="Proteomes" id="UP000282832">
    <property type="component" value="Unassembled WGS sequence"/>
</dbReference>
<keyword evidence="1" id="KW-0472">Membrane</keyword>
<keyword evidence="1" id="KW-0812">Transmembrane</keyword>
<evidence type="ECO:0000313" key="2">
    <source>
        <dbReference type="EMBL" id="RVU26711.1"/>
    </source>
</evidence>
<gene>
    <name evidence="2" type="ORF">EOJ36_01565</name>
</gene>
<comment type="caution">
    <text evidence="2">The sequence shown here is derived from an EMBL/GenBank/DDBJ whole genome shotgun (WGS) entry which is preliminary data.</text>
</comment>
<name>A0A437PWT1_9BACT</name>
<evidence type="ECO:0000313" key="3">
    <source>
        <dbReference type="Proteomes" id="UP000282832"/>
    </source>
</evidence>
<feature type="transmembrane region" description="Helical" evidence="1">
    <location>
        <begin position="121"/>
        <end position="142"/>
    </location>
</feature>
<dbReference type="AlphaFoldDB" id="A0A437PWT1"/>
<dbReference type="EMBL" id="SACY01000001">
    <property type="protein sequence ID" value="RVU26711.1"/>
    <property type="molecule type" value="Genomic_DNA"/>
</dbReference>
<evidence type="ECO:0000256" key="1">
    <source>
        <dbReference type="SAM" id="Phobius"/>
    </source>
</evidence>
<keyword evidence="1" id="KW-1133">Transmembrane helix</keyword>
<proteinExistence type="predicted"/>
<feature type="transmembrane region" description="Helical" evidence="1">
    <location>
        <begin position="346"/>
        <end position="367"/>
    </location>
</feature>
<feature type="transmembrane region" description="Helical" evidence="1">
    <location>
        <begin position="91"/>
        <end position="109"/>
    </location>
</feature>
<keyword evidence="3" id="KW-1185">Reference proteome</keyword>
<accession>A0A437PWT1</accession>
<organism evidence="2 3">
    <name type="scientific">Sandaracinomonas limnophila</name>
    <dbReference type="NCBI Taxonomy" id="1862386"/>
    <lineage>
        <taxon>Bacteria</taxon>
        <taxon>Pseudomonadati</taxon>
        <taxon>Bacteroidota</taxon>
        <taxon>Cytophagia</taxon>
        <taxon>Cytophagales</taxon>
        <taxon>Flectobacillaceae</taxon>
        <taxon>Sandaracinomonas</taxon>
    </lineage>
</organism>
<feature type="transmembrane region" description="Helical" evidence="1">
    <location>
        <begin position="251"/>
        <end position="268"/>
    </location>
</feature>
<reference evidence="2 3" key="1">
    <citation type="submission" date="2019-01" db="EMBL/GenBank/DDBJ databases">
        <authorList>
            <person name="Chen W.-M."/>
        </authorList>
    </citation>
    <scope>NUCLEOTIDE SEQUENCE [LARGE SCALE GENOMIC DNA]</scope>
    <source>
        <strain evidence="2 3">FSY-15</strain>
    </source>
</reference>
<feature type="transmembrane region" description="Helical" evidence="1">
    <location>
        <begin position="200"/>
        <end position="217"/>
    </location>
</feature>
<sequence>MKNKITPWLQTIGILIPFMGSGFVYFIRSLLPNLGNDAISNLIFQCVSIVLINTNPSYSKLFKGNLILFITTYSYFIINILYFFLYNTADGGIWINELILFGLSGAYLIQLMKVDNKIQDILPYAILLLSLLINISLLYSILSNPYYIIGMRATVNFASNTSGKFSGNPHIYSKNGLIAVIVSLLLIFKNDKKFNILQYCFLWICLLLGLVCIFATLVKTTFLSLPLVLFLLILTYLNREKIKENKNRLKTIWQAFFLLIIPTILFSINKITALFNQYGSIGLKMLQKSFNSLGIGNGDTGTLDVSTNERVYNFKKLIFLLKNQPLEFLFGNGYKYFYIDIPILEVFIDFGIIGFIPFVLFFIMILFFSFKNILTSNNIFQLFLAFYIITTILTYFTQGRPMDYWFFIQSSLYIRFLGINGSKDSLQ</sequence>
<feature type="transmembrane region" description="Helical" evidence="1">
    <location>
        <begin position="7"/>
        <end position="26"/>
    </location>
</feature>